<accession>A0ABN5C835</accession>
<evidence type="ECO:0000313" key="2">
    <source>
        <dbReference type="Proteomes" id="UP000016521"/>
    </source>
</evidence>
<organism evidence="1 2">
    <name type="scientific">Pseudoalteromonas piscicida</name>
    <dbReference type="NCBI Taxonomy" id="43662"/>
    <lineage>
        <taxon>Bacteria</taxon>
        <taxon>Pseudomonadati</taxon>
        <taxon>Pseudomonadota</taxon>
        <taxon>Gammaproteobacteria</taxon>
        <taxon>Alteromonadales</taxon>
        <taxon>Pseudoalteromonadaceae</taxon>
        <taxon>Pseudoalteromonas</taxon>
    </lineage>
</organism>
<keyword evidence="2" id="KW-1185">Reference proteome</keyword>
<dbReference type="Proteomes" id="UP000016521">
    <property type="component" value="Chromosome I"/>
</dbReference>
<protein>
    <submittedName>
        <fullName evidence="1">Uncharacterized protein</fullName>
    </submittedName>
</protein>
<proteinExistence type="predicted"/>
<sequence length="580" mass="64007">MSSWTTKDVNSGHDGKCFAITIALVQRLNQGGYHPTYNPFGCRRFLKAGLGHEPWFRKAAEDILSTSQCFDIGGAMSYSRVSAESGFAESTNGSGRQDGYAYYDVIYAGQVIDLRLSANKLDKAEVLESTLRHAISNRLRGESKPLFTKIHQATIRNVGISGGGRWLKVTEYEQLKDVITDKRYACIYNATKNEVYYIAHIDGDAVYVSLDKLVQSLPLSYQNGGKEFSPPIPEVDDILYILDAFELSASFHETPQIDLFGHPESLLQQFPDGVQGLWNGTIGSGSEYQLIPINHITEQTATTMIGREPTLTSNQWSTYGVELNNVDGNWKSMSTNKTDFVGLVHITEKAPVTKAKSSHPVAYVSPYIYQSNFYHLDRGGSLNSSLIGKRTKQSEGHLGVGFTPLNRHGLMSWGSFKVNDVIGAQPKHDPILLYQKEGSAIKALTSIIEKNGLLYLQFHGSELQYQNYDVQPANSSISQSYTKGKVYRFSVGEFKGLVLQALTTLTGIMQDVTYINEEGELVGLVSGNVVFKPVNAKGSWGDDQTIPIINGENTKTDLNGNTVKVFCHHTLFPIGIAHNG</sequence>
<dbReference type="RefSeq" id="WP_145957323.1">
    <property type="nucleotide sequence ID" value="NZ_CP011924.1"/>
</dbReference>
<evidence type="ECO:0000313" key="1">
    <source>
        <dbReference type="EMBL" id="ATD05614.1"/>
    </source>
</evidence>
<name>A0ABN5C835_PSEO7</name>
<dbReference type="EMBL" id="CP011924">
    <property type="protein sequence ID" value="ATD05614.1"/>
    <property type="molecule type" value="Genomic_DNA"/>
</dbReference>
<gene>
    <name evidence="1" type="ORF">PPIS_a0282</name>
</gene>
<reference evidence="1 2" key="1">
    <citation type="submission" date="2015-06" db="EMBL/GenBank/DDBJ databases">
        <authorList>
            <person name="Xie B.-B."/>
            <person name="Rong J.-C."/>
            <person name="Qin Q.-L."/>
            <person name="Zhang Y.-Z."/>
        </authorList>
    </citation>
    <scope>NUCLEOTIDE SEQUENCE [LARGE SCALE GENOMIC DNA]</scope>
    <source>
        <strain evidence="1 2">JCM 20779</strain>
    </source>
</reference>